<feature type="active site" description="Proton donor/acceptor" evidence="9">
    <location>
        <position position="153"/>
    </location>
</feature>
<comment type="subunit">
    <text evidence="9">Homodimer.</text>
</comment>
<comment type="cofactor">
    <cofactor evidence="9">
        <name>Mg(2+)</name>
        <dbReference type="ChEBI" id="CHEBI:18420"/>
    </cofactor>
    <cofactor evidence="9">
        <name>Mn(2+)</name>
        <dbReference type="ChEBI" id="CHEBI:29035"/>
    </cofactor>
    <text evidence="9">Mg(2+). Can also accept Mn(2+).</text>
</comment>
<evidence type="ECO:0000256" key="2">
    <source>
        <dbReference type="ARBA" id="ARBA00022490"/>
    </source>
</evidence>
<dbReference type="Proteomes" id="UP000629025">
    <property type="component" value="Unassembled WGS sequence"/>
</dbReference>
<dbReference type="PIRSF" id="PIRSF000722">
    <property type="entry name" value="Acetate_prop_kin"/>
    <property type="match status" value="1"/>
</dbReference>
<comment type="catalytic activity">
    <reaction evidence="9">
        <text>acetate + ATP = acetyl phosphate + ADP</text>
        <dbReference type="Rhea" id="RHEA:11352"/>
        <dbReference type="ChEBI" id="CHEBI:22191"/>
        <dbReference type="ChEBI" id="CHEBI:30089"/>
        <dbReference type="ChEBI" id="CHEBI:30616"/>
        <dbReference type="ChEBI" id="CHEBI:456216"/>
        <dbReference type="EC" id="2.7.2.1"/>
    </reaction>
</comment>
<dbReference type="PANTHER" id="PTHR21060">
    <property type="entry name" value="ACETATE KINASE"/>
    <property type="match status" value="1"/>
</dbReference>
<evidence type="ECO:0000256" key="1">
    <source>
        <dbReference type="ARBA" id="ARBA00008748"/>
    </source>
</evidence>
<dbReference type="PRINTS" id="PR00471">
    <property type="entry name" value="ACETATEKNASE"/>
</dbReference>
<dbReference type="EC" id="2.7.2.1" evidence="9"/>
<name>A0ABQ1K8X0_9GAMM</name>
<dbReference type="PROSITE" id="PS01076">
    <property type="entry name" value="ACETATE_KINASE_2"/>
    <property type="match status" value="1"/>
</dbReference>
<keyword evidence="6 9" id="KW-0418">Kinase</keyword>
<dbReference type="NCBIfam" id="TIGR00016">
    <property type="entry name" value="ackA"/>
    <property type="match status" value="1"/>
</dbReference>
<dbReference type="EMBL" id="BMIJ01000002">
    <property type="protein sequence ID" value="GGB88971.1"/>
    <property type="molecule type" value="Genomic_DNA"/>
</dbReference>
<protein>
    <recommendedName>
        <fullName evidence="9">Acetate kinase</fullName>
        <ecNumber evidence="9">2.7.2.1</ecNumber>
    </recommendedName>
    <alternativeName>
        <fullName evidence="9">Acetokinase</fullName>
    </alternativeName>
</protein>
<keyword evidence="7 9" id="KW-0067">ATP-binding</keyword>
<keyword evidence="5 9" id="KW-0547">Nucleotide-binding</keyword>
<dbReference type="RefSeq" id="WP_188746599.1">
    <property type="nucleotide sequence ID" value="NZ_BMIJ01000002.1"/>
</dbReference>
<evidence type="ECO:0000256" key="7">
    <source>
        <dbReference type="ARBA" id="ARBA00022840"/>
    </source>
</evidence>
<gene>
    <name evidence="9 11" type="primary">ackA</name>
    <name evidence="11" type="ORF">GCM10011352_13730</name>
</gene>
<dbReference type="PANTHER" id="PTHR21060:SF21">
    <property type="entry name" value="ACETATE KINASE"/>
    <property type="match status" value="1"/>
</dbReference>
<dbReference type="HAMAP" id="MF_00020">
    <property type="entry name" value="Acetate_kinase"/>
    <property type="match status" value="1"/>
</dbReference>
<feature type="binding site" evidence="9">
    <location>
        <position position="380"/>
    </location>
    <ligand>
        <name>Mg(2+)</name>
        <dbReference type="ChEBI" id="CHEBI:18420"/>
    </ligand>
</feature>
<evidence type="ECO:0000256" key="3">
    <source>
        <dbReference type="ARBA" id="ARBA00022679"/>
    </source>
</evidence>
<feature type="binding site" evidence="9">
    <location>
        <begin position="209"/>
        <end position="213"/>
    </location>
    <ligand>
        <name>ATP</name>
        <dbReference type="ChEBI" id="CHEBI:30616"/>
    </ligand>
</feature>
<comment type="caution">
    <text evidence="11">The sequence shown here is derived from an EMBL/GenBank/DDBJ whole genome shotgun (WGS) entry which is preliminary data.</text>
</comment>
<keyword evidence="8 9" id="KW-0460">Magnesium</keyword>
<comment type="similarity">
    <text evidence="1 9 10">Belongs to the acetokinase family.</text>
</comment>
<accession>A0ABQ1K8X0</accession>
<keyword evidence="3 9" id="KW-0808">Transferase</keyword>
<feature type="binding site" evidence="9">
    <location>
        <begin position="329"/>
        <end position="333"/>
    </location>
    <ligand>
        <name>ATP</name>
        <dbReference type="ChEBI" id="CHEBI:30616"/>
    </ligand>
</feature>
<feature type="binding site" evidence="9">
    <location>
        <position position="15"/>
    </location>
    <ligand>
        <name>ATP</name>
        <dbReference type="ChEBI" id="CHEBI:30616"/>
    </ligand>
</feature>
<evidence type="ECO:0000256" key="6">
    <source>
        <dbReference type="ARBA" id="ARBA00022777"/>
    </source>
</evidence>
<evidence type="ECO:0000256" key="9">
    <source>
        <dbReference type="HAMAP-Rule" id="MF_00020"/>
    </source>
</evidence>
<feature type="site" description="Transition state stabilizer" evidence="9">
    <location>
        <position position="184"/>
    </location>
</feature>
<feature type="binding site" evidence="9">
    <location>
        <position position="96"/>
    </location>
    <ligand>
        <name>substrate</name>
    </ligand>
</feature>
<sequence length="394" mass="43203">MDTILTVNGGSSSLKCGLYTLKHDGLHCLYHLKLGNLLGDAARFDIMDEVDAPLEHQDLDFSTIDLEQRHQAALKHVLNWLDQHLSEVRLIATGHRIVHGGDQYSAPIEIGDAELEQLRRYIPLAPLHQPYNLRLLEACGSLAPDIPRIGCFDTMFHSRQPRLERLYAIPRELSDAGVHKYGFHGLSYDYIQHQLQTRGCGQLNTVVCHLGAGASMCAIKEGRSIASSMGFTAVDGLPMGSRCGNLDPGVLLYLMREQQMDLDQIETLIYKQSGWLGVSGISSDMIALHQSDSPAAEEAIDLFCYRAALEIGRLSAALEGLEQLVFTGGVGENDADVRARILARCSWLGVAIDSAANAAHAERIDARGSQVQVRVIPTNEEAMIAQRVAELLNS</sequence>
<comment type="function">
    <text evidence="9">Catalyzes the formation of acetyl phosphate from acetate and ATP. Can also catalyze the reverse reaction.</text>
</comment>
<proteinExistence type="inferred from homology"/>
<evidence type="ECO:0000256" key="4">
    <source>
        <dbReference type="ARBA" id="ARBA00022723"/>
    </source>
</evidence>
<comment type="caution">
    <text evidence="9">Lacks conserved residue(s) required for the propagation of feature annotation.</text>
</comment>
<dbReference type="InterPro" id="IPR043129">
    <property type="entry name" value="ATPase_NBD"/>
</dbReference>
<evidence type="ECO:0000256" key="8">
    <source>
        <dbReference type="ARBA" id="ARBA00022842"/>
    </source>
</evidence>
<dbReference type="PROSITE" id="PS01075">
    <property type="entry name" value="ACETATE_KINASE_1"/>
    <property type="match status" value="1"/>
</dbReference>
<keyword evidence="4 9" id="KW-0479">Metal-binding</keyword>
<dbReference type="SUPFAM" id="SSF53067">
    <property type="entry name" value="Actin-like ATPase domain"/>
    <property type="match status" value="2"/>
</dbReference>
<comment type="pathway">
    <text evidence="9">Metabolic intermediate biosynthesis; acetyl-CoA biosynthesis; acetyl-CoA from acetate: step 1/2.</text>
</comment>
<dbReference type="InterPro" id="IPR000890">
    <property type="entry name" value="Aliphatic_acid_kin_short-chain"/>
</dbReference>
<comment type="subcellular location">
    <subcellularLocation>
        <location evidence="9">Cytoplasm</location>
    </subcellularLocation>
</comment>
<dbReference type="Gene3D" id="3.30.420.40">
    <property type="match status" value="2"/>
</dbReference>
<evidence type="ECO:0000313" key="12">
    <source>
        <dbReference type="Proteomes" id="UP000629025"/>
    </source>
</evidence>
<feature type="site" description="Transition state stabilizer" evidence="9">
    <location>
        <position position="242"/>
    </location>
</feature>
<dbReference type="GO" id="GO:0016301">
    <property type="term" value="F:kinase activity"/>
    <property type="evidence" value="ECO:0007669"/>
    <property type="project" value="UniProtKB-KW"/>
</dbReference>
<dbReference type="InterPro" id="IPR004372">
    <property type="entry name" value="Ac/propionate_kinase"/>
</dbReference>
<keyword evidence="12" id="KW-1185">Reference proteome</keyword>
<keyword evidence="2 9" id="KW-0963">Cytoplasm</keyword>
<evidence type="ECO:0000256" key="5">
    <source>
        <dbReference type="ARBA" id="ARBA00022741"/>
    </source>
</evidence>
<evidence type="ECO:0000313" key="11">
    <source>
        <dbReference type="EMBL" id="GGB88971.1"/>
    </source>
</evidence>
<reference evidence="12" key="1">
    <citation type="journal article" date="2019" name="Int. J. Syst. Evol. Microbiol.">
        <title>The Global Catalogue of Microorganisms (GCM) 10K type strain sequencing project: providing services to taxonomists for standard genome sequencing and annotation.</title>
        <authorList>
            <consortium name="The Broad Institute Genomics Platform"/>
            <consortium name="The Broad Institute Genome Sequencing Center for Infectious Disease"/>
            <person name="Wu L."/>
            <person name="Ma J."/>
        </authorList>
    </citation>
    <scope>NUCLEOTIDE SEQUENCE [LARGE SCALE GENOMIC DNA]</scope>
    <source>
        <strain evidence="12">CGMCC 1.15341</strain>
    </source>
</reference>
<dbReference type="InterPro" id="IPR023865">
    <property type="entry name" value="Aliphatic_acid_kinase_CS"/>
</dbReference>
<dbReference type="Pfam" id="PF00871">
    <property type="entry name" value="Acetate_kinase"/>
    <property type="match status" value="1"/>
</dbReference>
<organism evidence="11 12">
    <name type="scientific">Marinobacterium zhoushanense</name>
    <dbReference type="NCBI Taxonomy" id="1679163"/>
    <lineage>
        <taxon>Bacteria</taxon>
        <taxon>Pseudomonadati</taxon>
        <taxon>Pseudomonadota</taxon>
        <taxon>Gammaproteobacteria</taxon>
        <taxon>Oceanospirillales</taxon>
        <taxon>Oceanospirillaceae</taxon>
        <taxon>Marinobacterium</taxon>
    </lineage>
</organism>
<feature type="binding site" evidence="9">
    <location>
        <position position="8"/>
    </location>
    <ligand>
        <name>Mg(2+)</name>
        <dbReference type="ChEBI" id="CHEBI:18420"/>
    </ligand>
</feature>
<evidence type="ECO:0000256" key="10">
    <source>
        <dbReference type="RuleBase" id="RU003835"/>
    </source>
</evidence>